<evidence type="ECO:0000259" key="6">
    <source>
        <dbReference type="PROSITE" id="PS50977"/>
    </source>
</evidence>
<dbReference type="OrthoDB" id="4709966at2"/>
<organism evidence="7 8">
    <name type="scientific">Geodermatophilus saharensis</name>
    <dbReference type="NCBI Taxonomy" id="1137994"/>
    <lineage>
        <taxon>Bacteria</taxon>
        <taxon>Bacillati</taxon>
        <taxon>Actinomycetota</taxon>
        <taxon>Actinomycetes</taxon>
        <taxon>Geodermatophilales</taxon>
        <taxon>Geodermatophilaceae</taxon>
        <taxon>Geodermatophilus</taxon>
    </lineage>
</organism>
<dbReference type="AlphaFoldDB" id="A0A239I127"/>
<dbReference type="Proteomes" id="UP000198386">
    <property type="component" value="Unassembled WGS sequence"/>
</dbReference>
<dbReference type="InterPro" id="IPR001647">
    <property type="entry name" value="HTH_TetR"/>
</dbReference>
<dbReference type="SUPFAM" id="SSF48498">
    <property type="entry name" value="Tetracyclin repressor-like, C-terminal domain"/>
    <property type="match status" value="1"/>
</dbReference>
<keyword evidence="3" id="KW-0804">Transcription</keyword>
<dbReference type="SUPFAM" id="SSF46689">
    <property type="entry name" value="Homeodomain-like"/>
    <property type="match status" value="1"/>
</dbReference>
<dbReference type="Pfam" id="PF00440">
    <property type="entry name" value="TetR_N"/>
    <property type="match status" value="1"/>
</dbReference>
<dbReference type="InterPro" id="IPR036271">
    <property type="entry name" value="Tet_transcr_reg_TetR-rel_C_sf"/>
</dbReference>
<evidence type="ECO:0000256" key="3">
    <source>
        <dbReference type="ARBA" id="ARBA00023163"/>
    </source>
</evidence>
<feature type="domain" description="HTH tetR-type" evidence="6">
    <location>
        <begin position="20"/>
        <end position="81"/>
    </location>
</feature>
<keyword evidence="2 4" id="KW-0238">DNA-binding</keyword>
<dbReference type="EMBL" id="FZOH01000010">
    <property type="protein sequence ID" value="SNS87350.1"/>
    <property type="molecule type" value="Genomic_DNA"/>
</dbReference>
<keyword evidence="8" id="KW-1185">Reference proteome</keyword>
<sequence length="211" mass="22284">MTSTGPDGQRRRRARRGQGGELRERIVDTAATLLAESGDEQAVSIRSVADAVGVTPPSLYLHFPDKSALLRAVVERLFSDLERDVARSQAGSGGPVERVLALARAYLAFGLGSPGRYKVLYEGRVLPALDLPDGGVPGRALIEAAAGDLQEAVQGGQHLPAGDARATTILLWQLLHGAVSLRINKPGFPWRDAWADVGPAVRTLVGVPGQG</sequence>
<feature type="DNA-binding region" description="H-T-H motif" evidence="4">
    <location>
        <begin position="44"/>
        <end position="63"/>
    </location>
</feature>
<dbReference type="PANTHER" id="PTHR30055:SF220">
    <property type="entry name" value="TETR-FAMILY REGULATORY PROTEIN"/>
    <property type="match status" value="1"/>
</dbReference>
<dbReference type="InterPro" id="IPR009057">
    <property type="entry name" value="Homeodomain-like_sf"/>
</dbReference>
<dbReference type="Pfam" id="PF13305">
    <property type="entry name" value="TetR_C_33"/>
    <property type="match status" value="1"/>
</dbReference>
<evidence type="ECO:0000256" key="2">
    <source>
        <dbReference type="ARBA" id="ARBA00023125"/>
    </source>
</evidence>
<keyword evidence="1" id="KW-0805">Transcription regulation</keyword>
<accession>A0A239I127</accession>
<dbReference type="PANTHER" id="PTHR30055">
    <property type="entry name" value="HTH-TYPE TRANSCRIPTIONAL REGULATOR RUTR"/>
    <property type="match status" value="1"/>
</dbReference>
<dbReference type="GO" id="GO:0000976">
    <property type="term" value="F:transcription cis-regulatory region binding"/>
    <property type="evidence" value="ECO:0007669"/>
    <property type="project" value="TreeGrafter"/>
</dbReference>
<evidence type="ECO:0000256" key="5">
    <source>
        <dbReference type="SAM" id="MobiDB-lite"/>
    </source>
</evidence>
<protein>
    <submittedName>
        <fullName evidence="7">Transcriptional regulator, TetR family</fullName>
    </submittedName>
</protein>
<evidence type="ECO:0000256" key="4">
    <source>
        <dbReference type="PROSITE-ProRule" id="PRU00335"/>
    </source>
</evidence>
<gene>
    <name evidence="7" type="ORF">SAMN04488107_4100</name>
</gene>
<proteinExistence type="predicted"/>
<evidence type="ECO:0000313" key="8">
    <source>
        <dbReference type="Proteomes" id="UP000198386"/>
    </source>
</evidence>
<name>A0A239I127_9ACTN</name>
<reference evidence="8" key="1">
    <citation type="submission" date="2017-06" db="EMBL/GenBank/DDBJ databases">
        <authorList>
            <person name="Varghese N."/>
            <person name="Submissions S."/>
        </authorList>
    </citation>
    <scope>NUCLEOTIDE SEQUENCE [LARGE SCALE GENOMIC DNA]</scope>
    <source>
        <strain evidence="8">DSM 45423</strain>
    </source>
</reference>
<evidence type="ECO:0000313" key="7">
    <source>
        <dbReference type="EMBL" id="SNS87350.1"/>
    </source>
</evidence>
<dbReference type="InterPro" id="IPR025996">
    <property type="entry name" value="MT1864/Rv1816-like_C"/>
</dbReference>
<dbReference type="GO" id="GO:0003700">
    <property type="term" value="F:DNA-binding transcription factor activity"/>
    <property type="evidence" value="ECO:0007669"/>
    <property type="project" value="TreeGrafter"/>
</dbReference>
<dbReference type="RefSeq" id="WP_089405766.1">
    <property type="nucleotide sequence ID" value="NZ_FZOH01000010.1"/>
</dbReference>
<feature type="region of interest" description="Disordered" evidence="5">
    <location>
        <begin position="1"/>
        <end position="21"/>
    </location>
</feature>
<dbReference type="PROSITE" id="PS50977">
    <property type="entry name" value="HTH_TETR_2"/>
    <property type="match status" value="1"/>
</dbReference>
<dbReference type="Gene3D" id="1.10.357.10">
    <property type="entry name" value="Tetracycline Repressor, domain 2"/>
    <property type="match status" value="1"/>
</dbReference>
<dbReference type="InterPro" id="IPR050109">
    <property type="entry name" value="HTH-type_TetR-like_transc_reg"/>
</dbReference>
<evidence type="ECO:0000256" key="1">
    <source>
        <dbReference type="ARBA" id="ARBA00023015"/>
    </source>
</evidence>